<keyword evidence="3" id="KW-0804">Transcription</keyword>
<dbReference type="GO" id="GO:0003677">
    <property type="term" value="F:DNA binding"/>
    <property type="evidence" value="ECO:0007669"/>
    <property type="project" value="UniProtKB-KW"/>
</dbReference>
<sequence>MRSKGFDGMVCSMAGVMAAIGDRWGLLILRDLVFGISRYDELRQSSGVTNATLSNRLKHLEANGLIERRRYQVNPERFEYLLTPNGWQIAPVMMLLSQIGDRLGLSGASAPPLKFVNRKTGAGVRWSFIDQNTGESLSSEDIAFEESPGADDLVRWRLSHTHRRYEVDNMTVLRGSPDPVQRSEHKD</sequence>
<evidence type="ECO:0000256" key="1">
    <source>
        <dbReference type="ARBA" id="ARBA00023015"/>
    </source>
</evidence>
<reference evidence="5 6" key="1">
    <citation type="submission" date="2018-05" db="EMBL/GenBank/DDBJ databases">
        <title>Genomic diversity of pathogens causing Blackleg of Potato in Pakistan.</title>
        <authorList>
            <person name="Sarfraz S."/>
            <person name="Riaz K."/>
            <person name="Oulghazi S."/>
            <person name="Cigna J."/>
            <person name="Sahi S.T."/>
            <person name="Khan S.H."/>
            <person name="Hameed A."/>
            <person name="Faure D."/>
        </authorList>
    </citation>
    <scope>NUCLEOTIDE SEQUENCE [LARGE SCALE GENOMIC DNA]</scope>
    <source>
        <strain evidence="5 6">SS70</strain>
    </source>
</reference>
<keyword evidence="2" id="KW-0238">DNA-binding</keyword>
<dbReference type="Pfam" id="PF01638">
    <property type="entry name" value="HxlR"/>
    <property type="match status" value="1"/>
</dbReference>
<keyword evidence="1" id="KW-0805">Transcription regulation</keyword>
<dbReference type="InterPro" id="IPR036390">
    <property type="entry name" value="WH_DNA-bd_sf"/>
</dbReference>
<name>A0AAW4LD08_9GAMM</name>
<organism evidence="5 6">
    <name type="scientific">Dickeya dianthicola</name>
    <dbReference type="NCBI Taxonomy" id="204039"/>
    <lineage>
        <taxon>Bacteria</taxon>
        <taxon>Pseudomonadati</taxon>
        <taxon>Pseudomonadota</taxon>
        <taxon>Gammaproteobacteria</taxon>
        <taxon>Enterobacterales</taxon>
        <taxon>Pectobacteriaceae</taxon>
        <taxon>Dickeya</taxon>
    </lineage>
</organism>
<feature type="domain" description="HTH hxlR-type" evidence="4">
    <location>
        <begin position="11"/>
        <end position="108"/>
    </location>
</feature>
<protein>
    <submittedName>
        <fullName evidence="5">Transcriptional regulator</fullName>
    </submittedName>
</protein>
<dbReference type="EMBL" id="QESZ01000008">
    <property type="protein sequence ID" value="PWD74692.1"/>
    <property type="molecule type" value="Genomic_DNA"/>
</dbReference>
<dbReference type="InterPro" id="IPR036388">
    <property type="entry name" value="WH-like_DNA-bd_sf"/>
</dbReference>
<dbReference type="InterPro" id="IPR002577">
    <property type="entry name" value="HTH_HxlR"/>
</dbReference>
<dbReference type="RefSeq" id="WP_024104755.1">
    <property type="nucleotide sequence ID" value="NZ_CP162003.1"/>
</dbReference>
<dbReference type="PANTHER" id="PTHR33204:SF18">
    <property type="entry name" value="TRANSCRIPTIONAL REGULATORY PROTEIN"/>
    <property type="match status" value="1"/>
</dbReference>
<dbReference type="SUPFAM" id="SSF46785">
    <property type="entry name" value="Winged helix' DNA-binding domain"/>
    <property type="match status" value="1"/>
</dbReference>
<dbReference type="PROSITE" id="PS51118">
    <property type="entry name" value="HTH_HXLR"/>
    <property type="match status" value="1"/>
</dbReference>
<evidence type="ECO:0000259" key="4">
    <source>
        <dbReference type="PROSITE" id="PS51118"/>
    </source>
</evidence>
<proteinExistence type="predicted"/>
<evidence type="ECO:0000313" key="5">
    <source>
        <dbReference type="EMBL" id="PWD74692.1"/>
    </source>
</evidence>
<evidence type="ECO:0000256" key="2">
    <source>
        <dbReference type="ARBA" id="ARBA00023125"/>
    </source>
</evidence>
<evidence type="ECO:0000256" key="3">
    <source>
        <dbReference type="ARBA" id="ARBA00023163"/>
    </source>
</evidence>
<accession>A0AAW4LD08</accession>
<dbReference type="Gene3D" id="1.10.10.10">
    <property type="entry name" value="Winged helix-like DNA-binding domain superfamily/Winged helix DNA-binding domain"/>
    <property type="match status" value="1"/>
</dbReference>
<dbReference type="PANTHER" id="PTHR33204">
    <property type="entry name" value="TRANSCRIPTIONAL REGULATOR, MARR FAMILY"/>
    <property type="match status" value="1"/>
</dbReference>
<comment type="caution">
    <text evidence="5">The sequence shown here is derived from an EMBL/GenBank/DDBJ whole genome shotgun (WGS) entry which is preliminary data.</text>
</comment>
<dbReference type="AlphaFoldDB" id="A0AAW4LD08"/>
<evidence type="ECO:0000313" key="6">
    <source>
        <dbReference type="Proteomes" id="UP000245055"/>
    </source>
</evidence>
<dbReference type="Proteomes" id="UP000245055">
    <property type="component" value="Unassembled WGS sequence"/>
</dbReference>
<gene>
    <name evidence="5" type="ORF">DF213_05445</name>
</gene>